<accession>A0AAV7RE28</accession>
<dbReference type="AlphaFoldDB" id="A0AAV7RE28"/>
<name>A0AAV7RE28_PLEWA</name>
<evidence type="ECO:0000313" key="1">
    <source>
        <dbReference type="EMBL" id="KAJ1149867.1"/>
    </source>
</evidence>
<evidence type="ECO:0000313" key="2">
    <source>
        <dbReference type="Proteomes" id="UP001066276"/>
    </source>
</evidence>
<organism evidence="1 2">
    <name type="scientific">Pleurodeles waltl</name>
    <name type="common">Iberian ribbed newt</name>
    <dbReference type="NCBI Taxonomy" id="8319"/>
    <lineage>
        <taxon>Eukaryota</taxon>
        <taxon>Metazoa</taxon>
        <taxon>Chordata</taxon>
        <taxon>Craniata</taxon>
        <taxon>Vertebrata</taxon>
        <taxon>Euteleostomi</taxon>
        <taxon>Amphibia</taxon>
        <taxon>Batrachia</taxon>
        <taxon>Caudata</taxon>
        <taxon>Salamandroidea</taxon>
        <taxon>Salamandridae</taxon>
        <taxon>Pleurodelinae</taxon>
        <taxon>Pleurodeles</taxon>
    </lineage>
</organism>
<proteinExistence type="predicted"/>
<gene>
    <name evidence="1" type="ORF">NDU88_002666</name>
</gene>
<reference evidence="1" key="1">
    <citation type="journal article" date="2022" name="bioRxiv">
        <title>Sequencing and chromosome-scale assembly of the giantPleurodeles waltlgenome.</title>
        <authorList>
            <person name="Brown T."/>
            <person name="Elewa A."/>
            <person name="Iarovenko S."/>
            <person name="Subramanian E."/>
            <person name="Araus A.J."/>
            <person name="Petzold A."/>
            <person name="Susuki M."/>
            <person name="Suzuki K.-i.T."/>
            <person name="Hayashi T."/>
            <person name="Toyoda A."/>
            <person name="Oliveira C."/>
            <person name="Osipova E."/>
            <person name="Leigh N.D."/>
            <person name="Simon A."/>
            <person name="Yun M.H."/>
        </authorList>
    </citation>
    <scope>NUCLEOTIDE SEQUENCE</scope>
    <source>
        <strain evidence="1">20211129_DDA</strain>
        <tissue evidence="1">Liver</tissue>
    </source>
</reference>
<sequence length="129" mass="13785">MALPCLLLPRTATDGPPFARASPGASREAGLWAICRRLLALAPRQSRAPPLRLPGVKDPGRRRGDGTCWRGNGSPGLLAVAVAVMARVQRKKCNDVTWLHARTLGMEPACSEVLSCRVLCMTVDMLAVG</sequence>
<protein>
    <submittedName>
        <fullName evidence="1">Uncharacterized protein</fullName>
    </submittedName>
</protein>
<dbReference type="Proteomes" id="UP001066276">
    <property type="component" value="Chromosome 5"/>
</dbReference>
<dbReference type="EMBL" id="JANPWB010000009">
    <property type="protein sequence ID" value="KAJ1149867.1"/>
    <property type="molecule type" value="Genomic_DNA"/>
</dbReference>
<keyword evidence="2" id="KW-1185">Reference proteome</keyword>
<comment type="caution">
    <text evidence="1">The sequence shown here is derived from an EMBL/GenBank/DDBJ whole genome shotgun (WGS) entry which is preliminary data.</text>
</comment>